<feature type="region of interest" description="Disordered" evidence="5">
    <location>
        <begin position="348"/>
        <end position="386"/>
    </location>
</feature>
<feature type="region of interest" description="Disordered" evidence="5">
    <location>
        <begin position="153"/>
        <end position="176"/>
    </location>
</feature>
<name>A0A1L9TNL6_9EURO</name>
<keyword evidence="3" id="KW-0333">Golgi apparatus</keyword>
<evidence type="ECO:0000313" key="8">
    <source>
        <dbReference type="EMBL" id="OJJ60998.1"/>
    </source>
</evidence>
<evidence type="ECO:0000256" key="5">
    <source>
        <dbReference type="SAM" id="MobiDB-lite"/>
    </source>
</evidence>
<dbReference type="EMBL" id="KV878584">
    <property type="protein sequence ID" value="OJJ60998.1"/>
    <property type="molecule type" value="Genomic_DNA"/>
</dbReference>
<reference evidence="9" key="1">
    <citation type="journal article" date="2017" name="Genome Biol.">
        <title>Comparative genomics reveals high biological diversity and specific adaptations in the industrially and medically important fungal genus Aspergillus.</title>
        <authorList>
            <person name="de Vries R.P."/>
            <person name="Riley R."/>
            <person name="Wiebenga A."/>
            <person name="Aguilar-Osorio G."/>
            <person name="Amillis S."/>
            <person name="Uchima C.A."/>
            <person name="Anderluh G."/>
            <person name="Asadollahi M."/>
            <person name="Askin M."/>
            <person name="Barry K."/>
            <person name="Battaglia E."/>
            <person name="Bayram O."/>
            <person name="Benocci T."/>
            <person name="Braus-Stromeyer S.A."/>
            <person name="Caldana C."/>
            <person name="Canovas D."/>
            <person name="Cerqueira G.C."/>
            <person name="Chen F."/>
            <person name="Chen W."/>
            <person name="Choi C."/>
            <person name="Clum A."/>
            <person name="Dos Santos R.A."/>
            <person name="Damasio A.R."/>
            <person name="Diallinas G."/>
            <person name="Emri T."/>
            <person name="Fekete E."/>
            <person name="Flipphi M."/>
            <person name="Freyberg S."/>
            <person name="Gallo A."/>
            <person name="Gournas C."/>
            <person name="Habgood R."/>
            <person name="Hainaut M."/>
            <person name="Harispe M.L."/>
            <person name="Henrissat B."/>
            <person name="Hilden K.S."/>
            <person name="Hope R."/>
            <person name="Hossain A."/>
            <person name="Karabika E."/>
            <person name="Karaffa L."/>
            <person name="Karanyi Z."/>
            <person name="Krasevec N."/>
            <person name="Kuo A."/>
            <person name="Kusch H."/>
            <person name="LaButti K."/>
            <person name="Lagendijk E.L."/>
            <person name="Lapidus A."/>
            <person name="Levasseur A."/>
            <person name="Lindquist E."/>
            <person name="Lipzen A."/>
            <person name="Logrieco A.F."/>
            <person name="MacCabe A."/>
            <person name="Maekelae M.R."/>
            <person name="Malavazi I."/>
            <person name="Melin P."/>
            <person name="Meyer V."/>
            <person name="Mielnichuk N."/>
            <person name="Miskei M."/>
            <person name="Molnar A.P."/>
            <person name="Mule G."/>
            <person name="Ngan C.Y."/>
            <person name="Orejas M."/>
            <person name="Orosz E."/>
            <person name="Ouedraogo J.P."/>
            <person name="Overkamp K.M."/>
            <person name="Park H.-S."/>
            <person name="Perrone G."/>
            <person name="Piumi F."/>
            <person name="Punt P.J."/>
            <person name="Ram A.F."/>
            <person name="Ramon A."/>
            <person name="Rauscher S."/>
            <person name="Record E."/>
            <person name="Riano-Pachon D.M."/>
            <person name="Robert V."/>
            <person name="Roehrig J."/>
            <person name="Ruller R."/>
            <person name="Salamov A."/>
            <person name="Salih N.S."/>
            <person name="Samson R.A."/>
            <person name="Sandor E."/>
            <person name="Sanguinetti M."/>
            <person name="Schuetze T."/>
            <person name="Sepcic K."/>
            <person name="Shelest E."/>
            <person name="Sherlock G."/>
            <person name="Sophianopoulou V."/>
            <person name="Squina F.M."/>
            <person name="Sun H."/>
            <person name="Susca A."/>
            <person name="Todd R.B."/>
            <person name="Tsang A."/>
            <person name="Unkles S.E."/>
            <person name="van de Wiele N."/>
            <person name="van Rossen-Uffink D."/>
            <person name="Oliveira J.V."/>
            <person name="Vesth T.C."/>
            <person name="Visser J."/>
            <person name="Yu J.-H."/>
            <person name="Zhou M."/>
            <person name="Andersen M.R."/>
            <person name="Archer D.B."/>
            <person name="Baker S.E."/>
            <person name="Benoit I."/>
            <person name="Brakhage A.A."/>
            <person name="Braus G.H."/>
            <person name="Fischer R."/>
            <person name="Frisvad J.C."/>
            <person name="Goldman G.H."/>
            <person name="Houbraken J."/>
            <person name="Oakley B."/>
            <person name="Pocsi I."/>
            <person name="Scazzocchio C."/>
            <person name="Seiboth B."/>
            <person name="vanKuyk P.A."/>
            <person name="Wortman J."/>
            <person name="Dyer P.S."/>
            <person name="Grigoriev I.V."/>
        </authorList>
    </citation>
    <scope>NUCLEOTIDE SEQUENCE [LARGE SCALE GENOMIC DNA]</scope>
    <source>
        <strain evidence="9">CBS 593.65</strain>
    </source>
</reference>
<dbReference type="GO" id="GO:0006891">
    <property type="term" value="P:intra-Golgi vesicle-mediated transport"/>
    <property type="evidence" value="ECO:0007669"/>
    <property type="project" value="InterPro"/>
</dbReference>
<comment type="subcellular location">
    <subcellularLocation>
        <location evidence="1">Golgi apparatus membrane</location>
        <topology evidence="1">Peripheral membrane protein</topology>
    </subcellularLocation>
</comment>
<keyword evidence="4" id="KW-0472">Membrane</keyword>
<evidence type="ECO:0000256" key="4">
    <source>
        <dbReference type="ARBA" id="ARBA00023136"/>
    </source>
</evidence>
<dbReference type="InterPro" id="IPR048485">
    <property type="entry name" value="COG5_helical"/>
</dbReference>
<keyword evidence="9" id="KW-1185">Reference proteome</keyword>
<evidence type="ECO:0000259" key="6">
    <source>
        <dbReference type="Pfam" id="PF10392"/>
    </source>
</evidence>
<feature type="compositionally biased region" description="Gly residues" evidence="5">
    <location>
        <begin position="153"/>
        <end position="164"/>
    </location>
</feature>
<dbReference type="GeneID" id="63762612"/>
<dbReference type="AlphaFoldDB" id="A0A1L9TNL6"/>
<accession>A0A1L9TNL6</accession>
<dbReference type="InterPro" id="IPR049176">
    <property type="entry name" value="COG5_N"/>
</dbReference>
<dbReference type="Pfam" id="PF20649">
    <property type="entry name" value="COG5_C"/>
    <property type="match status" value="1"/>
</dbReference>
<evidence type="ECO:0000313" key="9">
    <source>
        <dbReference type="Proteomes" id="UP000184356"/>
    </source>
</evidence>
<evidence type="ECO:0000256" key="2">
    <source>
        <dbReference type="ARBA" id="ARBA00020974"/>
    </source>
</evidence>
<dbReference type="PANTHER" id="PTHR13228:SF3">
    <property type="entry name" value="CONSERVED OLIGOMERIC GOLGI COMPLEX SUBUNIT 5"/>
    <property type="match status" value="1"/>
</dbReference>
<dbReference type="PANTHER" id="PTHR13228">
    <property type="entry name" value="CONSERVED OLIGOMERIC GOLGI COMPLEX COMPONENT 5"/>
    <property type="match status" value="1"/>
</dbReference>
<evidence type="ECO:0000256" key="1">
    <source>
        <dbReference type="ARBA" id="ARBA00004395"/>
    </source>
</evidence>
<dbReference type="InterPro" id="IPR019465">
    <property type="entry name" value="Cog5"/>
</dbReference>
<dbReference type="VEuPathDB" id="FungiDB:ASPSYDRAFT_42836"/>
<dbReference type="GO" id="GO:0000139">
    <property type="term" value="C:Golgi membrane"/>
    <property type="evidence" value="ECO:0007669"/>
    <property type="project" value="UniProtKB-SubCell"/>
</dbReference>
<feature type="domain" description="Conserved oligomeric Golgi complex subunit 5 N-terminal" evidence="6">
    <location>
        <begin position="11"/>
        <end position="143"/>
    </location>
</feature>
<dbReference type="STRING" id="1036612.A0A1L9TNL6"/>
<gene>
    <name evidence="8" type="ORF">ASPSYDRAFT_42836</name>
</gene>
<dbReference type="Pfam" id="PF10392">
    <property type="entry name" value="COG5_N"/>
    <property type="match status" value="1"/>
</dbReference>
<organism evidence="8 9">
    <name type="scientific">Aspergillus sydowii CBS 593.65</name>
    <dbReference type="NCBI Taxonomy" id="1036612"/>
    <lineage>
        <taxon>Eukaryota</taxon>
        <taxon>Fungi</taxon>
        <taxon>Dikarya</taxon>
        <taxon>Ascomycota</taxon>
        <taxon>Pezizomycotina</taxon>
        <taxon>Eurotiomycetes</taxon>
        <taxon>Eurotiomycetidae</taxon>
        <taxon>Eurotiales</taxon>
        <taxon>Aspergillaceae</taxon>
        <taxon>Aspergillus</taxon>
        <taxon>Aspergillus subgen. Nidulantes</taxon>
    </lineage>
</organism>
<dbReference type="GO" id="GO:0017119">
    <property type="term" value="C:Golgi transport complex"/>
    <property type="evidence" value="ECO:0007669"/>
    <property type="project" value="InterPro"/>
</dbReference>
<sequence>MAAEPSYIDYEAFLDPDFSPASFANSLVVATNNATDTPLDLSTPLSRVLFDLQEIDTHIHTLTTKSALPLLTHTGDQTAAASKILKEADEQVASVSQGYERLEREVLRKWEAAEEARLATENSLATVRLARAVARCIALGRQLDGQMMEVTGRGGLPGAGGGDGTASPGPGRDDNTRALERAASTIVSLRRLLSDTGVGEEGHGLDRVKVIRTLKSDLLIPAENLVKARAQQAINRFSISTSNSSSNDATTQSSYKQARDARARLISGVNVLYLLSPLPPKTATTQPAEFHPELLLSTLQGYIQTTTVASLNNLSRGLTMLPSLDRTLPEITGRCQDIHALEAILSTIKPPSHPSLPQPQEQTSSSSSSSPSPSSNSDSKPTNLLTPLLTSLDTSSLPSYFWRSLASSLSPRIQEIIHRGGVSARTLRSNRDKLKREIRECVLRGSQLPQSALGVGMEKRDQNQNWEREAAVMVSAVVGVLER</sequence>
<proteinExistence type="predicted"/>
<evidence type="ECO:0000259" key="7">
    <source>
        <dbReference type="Pfam" id="PF20649"/>
    </source>
</evidence>
<dbReference type="RefSeq" id="XP_040704804.1">
    <property type="nucleotide sequence ID" value="XM_040846539.1"/>
</dbReference>
<evidence type="ECO:0000256" key="3">
    <source>
        <dbReference type="ARBA" id="ARBA00023034"/>
    </source>
</evidence>
<feature type="compositionally biased region" description="Low complexity" evidence="5">
    <location>
        <begin position="358"/>
        <end position="386"/>
    </location>
</feature>
<dbReference type="Proteomes" id="UP000184356">
    <property type="component" value="Unassembled WGS sequence"/>
</dbReference>
<dbReference type="OrthoDB" id="18786at2759"/>
<protein>
    <recommendedName>
        <fullName evidence="2">Conserved oligomeric Golgi complex subunit 5</fullName>
    </recommendedName>
</protein>
<feature type="domain" description="Conserved oligomeric Golgi complex subunit 5 helical" evidence="7">
    <location>
        <begin position="229"/>
        <end position="441"/>
    </location>
</feature>